<feature type="region of interest" description="Disordered" evidence="2">
    <location>
        <begin position="569"/>
        <end position="588"/>
    </location>
</feature>
<evidence type="ECO:0000259" key="3">
    <source>
        <dbReference type="Pfam" id="PF18838"/>
    </source>
</evidence>
<evidence type="ECO:0000256" key="1">
    <source>
        <dbReference type="SAM" id="Coils"/>
    </source>
</evidence>
<feature type="domain" description="Large polyvalent protein associated" evidence="3">
    <location>
        <begin position="1345"/>
        <end position="1400"/>
    </location>
</feature>
<accession>A0A6J5RB90</accession>
<organism evidence="4">
    <name type="scientific">uncultured Caudovirales phage</name>
    <dbReference type="NCBI Taxonomy" id="2100421"/>
    <lineage>
        <taxon>Viruses</taxon>
        <taxon>Duplodnaviria</taxon>
        <taxon>Heunggongvirae</taxon>
        <taxon>Uroviricota</taxon>
        <taxon>Caudoviricetes</taxon>
        <taxon>Peduoviridae</taxon>
        <taxon>Maltschvirus</taxon>
        <taxon>Maltschvirus maltsch</taxon>
    </lineage>
</organism>
<protein>
    <recommendedName>
        <fullName evidence="3">Large polyvalent protein associated domain-containing protein</fullName>
    </recommendedName>
</protein>
<dbReference type="Pfam" id="PF18838">
    <property type="entry name" value="LPD23"/>
    <property type="match status" value="1"/>
</dbReference>
<dbReference type="EMBL" id="LR797150">
    <property type="protein sequence ID" value="CAB4189815.1"/>
    <property type="molecule type" value="Genomic_DNA"/>
</dbReference>
<feature type="region of interest" description="Disordered" evidence="2">
    <location>
        <begin position="802"/>
        <end position="842"/>
    </location>
</feature>
<feature type="coiled-coil region" evidence="1">
    <location>
        <begin position="725"/>
        <end position="752"/>
    </location>
</feature>
<evidence type="ECO:0000313" key="4">
    <source>
        <dbReference type="EMBL" id="CAB4189815.1"/>
    </source>
</evidence>
<keyword evidence="1" id="KW-0175">Coiled coil</keyword>
<proteinExistence type="predicted"/>
<reference evidence="4" key="1">
    <citation type="submission" date="2020-05" db="EMBL/GenBank/DDBJ databases">
        <authorList>
            <person name="Chiriac C."/>
            <person name="Salcher M."/>
            <person name="Ghai R."/>
            <person name="Kavagutti S V."/>
        </authorList>
    </citation>
    <scope>NUCLEOTIDE SEQUENCE</scope>
</reference>
<feature type="compositionally biased region" description="Polar residues" evidence="2">
    <location>
        <begin position="573"/>
        <end position="583"/>
    </location>
</feature>
<feature type="compositionally biased region" description="Basic and acidic residues" evidence="2">
    <location>
        <begin position="802"/>
        <end position="839"/>
    </location>
</feature>
<sequence length="1909" mass="202862">MADLSSLTDAQLEALASGGTSASIDFSGWSDADLAQIAGGGSAKGPGVLSNSADDGWISGAAKGTATGIIQGAGDVPGVFGNIGQLYDDVAERALKWGILKPAEWMGALPEGKTAEDMVAAAKELSKSYKSPAEQEGYVNKIFGVPFATGDGFASPILEQTGEYRPTSIPGQVAKAGVRAAAGTAGLGSVGSVGARVSALPAIAPKALAANFGLGATGETISDATGDPLLGVIGTFAAQKAKSAIGPRLKPYMETLPDRFGGNRQGAADRMLLENTADPQKVIADSIFQPEEIVPGSKPTLGEQTIDPGLLRAQNLAQTEAAPFQQNGTNTTFDAAVKARQGESNVARRSEIDAVAPPNADQMAPSRLFQRQLDTIDKSTQAAVDRISQGADQLNSTIPGRADPMAVGSTMRETLQGALDKATEIKNRLYKAIDPEGKINVVSAYARRAAQELKDAFNPSVEQASPYSAPIIDMVAKLPDVMSLNDLVKLDSTITGKMSEAKRNGDYTGHRELVQLKSSVMGAINDAIDNQAKYDAEAVRAGQLSPDATLEARLRANWIDEPADLRDARVSGYPQTRGGSTDPATVAPLGDVRAESEAGGGTKAPSGNQGVSSLYDAKPGLSEFAKPPPDIMDAIRQFGGIKDIGGDLKAMGLDKQRGVVNNKTGLPPDTMREYLAEAGYLGADTNAAMANTTIADMLNRVDQHLNGNKVFSVHDEDVLGPHRDYVQWKEQKGEYQNAAQTVQREFDRLNAENNIPAQVLDKSVVRDATRHMVHDGLPWDDALERATIDLEKAKVDDAIQRERASNESRRVQEETRFGKDANRTRKVGEGYPEQRDSGSDRVANADAEVAARIRDAKDAHAELAQTYRNGPVAGVLKTNGFRGQYTTPDATIPGKVFVPGDKGYQQAKTFIDAAKGAPEAIESVKDMAINKLRDEMKSAPRLTEKALEAWKRKHAEALRAVDEASPGFSDQFNTAAKATEMVVKAEGARTQALKAAQDTAAADFIGLTSPAEVSSRVGKMLQSAKGPTEIAELVNQAKGDQAVIEGLRRAGVDHLLTKFSNAGTSGGESVLSGAKLRKYVDQNGDALTALYGKEGTANFRRVAADLERSQQAADAIKTVGSDTASKATPIFNKLLGKHAVSHSIGTAMLLGGMEAFHEYGIKGALAVGSAVALKTGLAKLHASGVENIQQLYLEGLLNPAVGRAMLQRATENGKMNVNGFSKLADAVASAGNREQEYIRTNAFNQREYERGYAEGGAVKKDDKAPEGPVLRPFEPSWRDRIGAAMFDATSGSPVARNLVSGLVGSTGLGSTGMSVADLVPGVGQVLGGQEAAHEGDYRGAAMQAMFLGPSAKIANKVALAQAEKLAAGGADRAAIWNQTGWFKGPDGNWRFEIPDNKASVSLPSGSYSGPVSGALDHPDLYNAYPKVGAVDSNVRVTANRPPSGSYETLEMDGVPYGNGYMIASGRNPDELKSAMLHEGQHVVQRIEGSAVGGSPGVGERAPFIYKGDMVENLQREKAALEDVMKNAPYGSKEFDAANRRSSEIESLIDKAAGLEGYRRLAGEVEARNVQKRMDMTPEQRQATPPWLTQDVPDEQQIVRKGGGNALMQSSVPVDDNALAKGITAYHGSPHSFDRFSLDKIGTGEGAQAYGHGLYFAQSEDVAKGYRDRIAGAKWVDKRGVPIQTNDLVEDISREARKSGLGVVEADNMAFNWRDFVDDPSKAPEPIKRVLEQRGVNLKNSGHMYEVRINADPEHFLDWDKPLNEQSAKVQEALRAKQMVDYERNIGPSTGGEIKNLGWTQSVGSMPGEQFYRRMTEGNFTPEMFAKGIPKGAAQGTVSNALNEAGIPGIKYLDASSRAAGDGSRNYVVFDDRIIQIARKYGIPLTTAAALFYGSQQPPGSGAPATPPKS</sequence>
<dbReference type="InterPro" id="IPR040696">
    <property type="entry name" value="LPD23"/>
</dbReference>
<evidence type="ECO:0000256" key="2">
    <source>
        <dbReference type="SAM" id="MobiDB-lite"/>
    </source>
</evidence>
<name>A0A6J5RB90_9CAUD</name>
<gene>
    <name evidence="4" type="ORF">UFOVP1204_26</name>
</gene>